<proteinExistence type="predicted"/>
<dbReference type="AlphaFoldDB" id="F5YZS2"/>
<reference evidence="1 2" key="1">
    <citation type="journal article" date="2011" name="J. Bacteriol.">
        <title>Complete genome sequence of a novel clinical isolate, the nontuberculous Mycobacterium strain JDM601.</title>
        <authorList>
            <person name="Zhang Z.Y."/>
            <person name="Sun Z.Q."/>
            <person name="Wang Z.L."/>
            <person name="Wen Z.L."/>
            <person name="Sun Q.W."/>
            <person name="Zhu Z.Q."/>
            <person name="Song Y.Z."/>
            <person name="Zhao J.W."/>
            <person name="Wang H.H."/>
            <person name="Zhang S.L."/>
            <person name="Guo X.K."/>
        </authorList>
    </citation>
    <scope>NUCLEOTIDE SEQUENCE [LARGE SCALE GENOMIC DNA]</scope>
    <source>
        <strain evidence="1 2">JDM601</strain>
    </source>
</reference>
<dbReference type="STRING" id="875328.JDM601_0348"/>
<organism evidence="1 2">
    <name type="scientific">Mycolicibacter sinensis (strain JDM601)</name>
    <name type="common">Mycobacterium sinense</name>
    <dbReference type="NCBI Taxonomy" id="875328"/>
    <lineage>
        <taxon>Bacteria</taxon>
        <taxon>Bacillati</taxon>
        <taxon>Actinomycetota</taxon>
        <taxon>Actinomycetes</taxon>
        <taxon>Mycobacteriales</taxon>
        <taxon>Mycobacteriaceae</taxon>
        <taxon>Mycolicibacter</taxon>
    </lineage>
</organism>
<gene>
    <name evidence="1" type="ordered locus">JDM601_0348</name>
</gene>
<dbReference type="HOGENOM" id="CLU_3292760_0_0_11"/>
<keyword evidence="2" id="KW-1185">Reference proteome</keyword>
<dbReference type="EMBL" id="CP002329">
    <property type="protein sequence ID" value="AEF34348.1"/>
    <property type="molecule type" value="Genomic_DNA"/>
</dbReference>
<sequence length="40" mass="4352">MPNRTTVRVYTDDGQTLRYISYSPNGVGTTIFGGSNALEV</sequence>
<protein>
    <submittedName>
        <fullName evidence="1">Uncharacterized protein</fullName>
    </submittedName>
</protein>
<name>F5YZS2_MYCSD</name>
<evidence type="ECO:0000313" key="2">
    <source>
        <dbReference type="Proteomes" id="UP000009224"/>
    </source>
</evidence>
<evidence type="ECO:0000313" key="1">
    <source>
        <dbReference type="EMBL" id="AEF34348.1"/>
    </source>
</evidence>
<dbReference type="Proteomes" id="UP000009224">
    <property type="component" value="Chromosome"/>
</dbReference>
<dbReference type="KEGG" id="mjd:JDM601_0348"/>
<accession>F5YZS2</accession>